<sequence>MSRIELTTLVRPIRQVGSPRYAELDGLQNLVYSADVVDDETPDFWAEMAQGSFANFDRKMVVIYERPNHGDESHRPLLRVTERARNTLDCTAIIPVSVSFFQYCAGLPGALKVRMAFEGTQDAWWPEAGAAPKTSIATRYHVIAAS</sequence>
<name>A0A1I0NFI8_9RHOB</name>
<organism evidence="1 2">
    <name type="scientific">Cognatiyoonia koreensis</name>
    <dbReference type="NCBI Taxonomy" id="364200"/>
    <lineage>
        <taxon>Bacteria</taxon>
        <taxon>Pseudomonadati</taxon>
        <taxon>Pseudomonadota</taxon>
        <taxon>Alphaproteobacteria</taxon>
        <taxon>Rhodobacterales</taxon>
        <taxon>Paracoccaceae</taxon>
        <taxon>Cognatiyoonia</taxon>
    </lineage>
</organism>
<dbReference type="EMBL" id="FOIZ01000001">
    <property type="protein sequence ID" value="SEV99789.1"/>
    <property type="molecule type" value="Genomic_DNA"/>
</dbReference>
<dbReference type="Proteomes" id="UP000199167">
    <property type="component" value="Unassembled WGS sequence"/>
</dbReference>
<evidence type="ECO:0000313" key="2">
    <source>
        <dbReference type="Proteomes" id="UP000199167"/>
    </source>
</evidence>
<dbReference type="STRING" id="364200.SAMN04488515_0576"/>
<keyword evidence="2" id="KW-1185">Reference proteome</keyword>
<dbReference type="AlphaFoldDB" id="A0A1I0NFI8"/>
<gene>
    <name evidence="1" type="ORF">SAMN04488515_0576</name>
</gene>
<reference evidence="1 2" key="1">
    <citation type="submission" date="2016-10" db="EMBL/GenBank/DDBJ databases">
        <authorList>
            <person name="de Groot N.N."/>
        </authorList>
    </citation>
    <scope>NUCLEOTIDE SEQUENCE [LARGE SCALE GENOMIC DNA]</scope>
    <source>
        <strain evidence="1 2">DSM 17925</strain>
    </source>
</reference>
<proteinExistence type="predicted"/>
<accession>A0A1I0NFI8</accession>
<dbReference type="RefSeq" id="WP_089990026.1">
    <property type="nucleotide sequence ID" value="NZ_FOIZ01000001.1"/>
</dbReference>
<evidence type="ECO:0000313" key="1">
    <source>
        <dbReference type="EMBL" id="SEV99789.1"/>
    </source>
</evidence>
<protein>
    <submittedName>
        <fullName evidence="1">Uncharacterized protein</fullName>
    </submittedName>
</protein>